<dbReference type="PANTHER" id="PTHR42760">
    <property type="entry name" value="SHORT-CHAIN DEHYDROGENASES/REDUCTASES FAMILY MEMBER"/>
    <property type="match status" value="1"/>
</dbReference>
<dbReference type="PRINTS" id="PR00081">
    <property type="entry name" value="GDHRDH"/>
</dbReference>
<dbReference type="Gene3D" id="3.40.50.720">
    <property type="entry name" value="NAD(P)-binding Rossmann-like Domain"/>
    <property type="match status" value="1"/>
</dbReference>
<comment type="similarity">
    <text evidence="1">Belongs to the short-chain dehydrogenases/reductases (SDR) family.</text>
</comment>
<comment type="caution">
    <text evidence="4">The sequence shown here is derived from an EMBL/GenBank/DDBJ whole genome shotgun (WGS) entry which is preliminary data.</text>
</comment>
<evidence type="ECO:0000256" key="2">
    <source>
        <dbReference type="ARBA" id="ARBA00023002"/>
    </source>
</evidence>
<dbReference type="PROSITE" id="PS00061">
    <property type="entry name" value="ADH_SHORT"/>
    <property type="match status" value="1"/>
</dbReference>
<dbReference type="PRINTS" id="PR00080">
    <property type="entry name" value="SDRFAMILY"/>
</dbReference>
<evidence type="ECO:0000256" key="3">
    <source>
        <dbReference type="SAM" id="MobiDB-lite"/>
    </source>
</evidence>
<gene>
    <name evidence="4" type="ORF">GCM10022222_61770</name>
</gene>
<evidence type="ECO:0000313" key="4">
    <source>
        <dbReference type="EMBL" id="GAA3569217.1"/>
    </source>
</evidence>
<feature type="compositionally biased region" description="Basic and acidic residues" evidence="3">
    <location>
        <begin position="1"/>
        <end position="13"/>
    </location>
</feature>
<organism evidence="4 5">
    <name type="scientific">Amycolatopsis ultiminotia</name>
    <dbReference type="NCBI Taxonomy" id="543629"/>
    <lineage>
        <taxon>Bacteria</taxon>
        <taxon>Bacillati</taxon>
        <taxon>Actinomycetota</taxon>
        <taxon>Actinomycetes</taxon>
        <taxon>Pseudonocardiales</taxon>
        <taxon>Pseudonocardiaceae</taxon>
        <taxon>Amycolatopsis</taxon>
    </lineage>
</organism>
<evidence type="ECO:0000313" key="5">
    <source>
        <dbReference type="Proteomes" id="UP001500689"/>
    </source>
</evidence>
<accession>A0ABP6XMB1</accession>
<dbReference type="Pfam" id="PF13561">
    <property type="entry name" value="adh_short_C2"/>
    <property type="match status" value="1"/>
</dbReference>
<dbReference type="SUPFAM" id="SSF51735">
    <property type="entry name" value="NAD(P)-binding Rossmann-fold domains"/>
    <property type="match status" value="1"/>
</dbReference>
<keyword evidence="2" id="KW-0560">Oxidoreductase</keyword>
<name>A0ABP6XMB1_9PSEU</name>
<keyword evidence="5" id="KW-1185">Reference proteome</keyword>
<dbReference type="PANTHER" id="PTHR42760:SF5">
    <property type="entry name" value="2-DEHYDRO-3-DEOXY-D-GLUCONATE 5-DEHYDROGENASE"/>
    <property type="match status" value="1"/>
</dbReference>
<protein>
    <submittedName>
        <fullName evidence="4">SDR family oxidoreductase</fullName>
    </submittedName>
</protein>
<sequence>MTRVHDSGEDDPGHLSPEQKGNAAMAASFTADLTGKTAVVTGASSGIGHAIAEEYLRNGATVVGLHRRPVATHGGKYVPVAVDLGEPDQVRAAAAAVLREHRVDILVNNAGLNLRHPFEDFPFEDWDRVQQLNIRSVVELTQLFGRPMLERGAGVIVNLASMLSFTGGFTASAYAASKGAVAQFTKSVANEWAAKGVRVNAIAPGFIDTEMNVALVADETRNRKILERIPAGRWGTAEDIAGAALFLVSDAARFVHGTVLPVDGGYLAR</sequence>
<dbReference type="RefSeq" id="WP_344866099.1">
    <property type="nucleotide sequence ID" value="NZ_BAAAZN010000015.1"/>
</dbReference>
<reference evidence="5" key="1">
    <citation type="journal article" date="2019" name="Int. J. Syst. Evol. Microbiol.">
        <title>The Global Catalogue of Microorganisms (GCM) 10K type strain sequencing project: providing services to taxonomists for standard genome sequencing and annotation.</title>
        <authorList>
            <consortium name="The Broad Institute Genomics Platform"/>
            <consortium name="The Broad Institute Genome Sequencing Center for Infectious Disease"/>
            <person name="Wu L."/>
            <person name="Ma J."/>
        </authorList>
    </citation>
    <scope>NUCLEOTIDE SEQUENCE [LARGE SCALE GENOMIC DNA]</scope>
    <source>
        <strain evidence="5">JCM 16898</strain>
    </source>
</reference>
<feature type="region of interest" description="Disordered" evidence="3">
    <location>
        <begin position="1"/>
        <end position="21"/>
    </location>
</feature>
<dbReference type="EMBL" id="BAAAZN010000015">
    <property type="protein sequence ID" value="GAA3569217.1"/>
    <property type="molecule type" value="Genomic_DNA"/>
</dbReference>
<evidence type="ECO:0000256" key="1">
    <source>
        <dbReference type="ARBA" id="ARBA00006484"/>
    </source>
</evidence>
<dbReference type="Proteomes" id="UP001500689">
    <property type="component" value="Unassembled WGS sequence"/>
</dbReference>
<dbReference type="InterPro" id="IPR036291">
    <property type="entry name" value="NAD(P)-bd_dom_sf"/>
</dbReference>
<dbReference type="InterPro" id="IPR002347">
    <property type="entry name" value="SDR_fam"/>
</dbReference>
<dbReference type="InterPro" id="IPR020904">
    <property type="entry name" value="Sc_DH/Rdtase_CS"/>
</dbReference>
<proteinExistence type="inferred from homology"/>